<evidence type="ECO:0000256" key="14">
    <source>
        <dbReference type="ARBA" id="ARBA00072262"/>
    </source>
</evidence>
<evidence type="ECO:0000256" key="9">
    <source>
        <dbReference type="ARBA" id="ARBA00023136"/>
    </source>
</evidence>
<dbReference type="GO" id="GO:0005886">
    <property type="term" value="C:plasma membrane"/>
    <property type="evidence" value="ECO:0007669"/>
    <property type="project" value="UniProtKB-SubCell"/>
</dbReference>
<dbReference type="AlphaFoldDB" id="A0A369BW54"/>
<keyword evidence="5" id="KW-0410">Iron transport</keyword>
<evidence type="ECO:0000259" key="17">
    <source>
        <dbReference type="Pfam" id="PF16916"/>
    </source>
</evidence>
<gene>
    <name evidence="18" type="ORF">DFQ59_11354</name>
</gene>
<name>A0A369BW54_9GAMM</name>
<dbReference type="EMBL" id="QPJY01000013">
    <property type="protein sequence ID" value="RCX24958.1"/>
    <property type="molecule type" value="Genomic_DNA"/>
</dbReference>
<keyword evidence="8 15" id="KW-1133">Transmembrane helix</keyword>
<comment type="catalytic activity">
    <reaction evidence="10">
        <text>Fe(2+)(in) + H(+)(out) = Fe(2+)(out) + H(+)(in)</text>
        <dbReference type="Rhea" id="RHEA:29439"/>
        <dbReference type="ChEBI" id="CHEBI:15378"/>
        <dbReference type="ChEBI" id="CHEBI:29033"/>
    </reaction>
</comment>
<sequence length="301" mass="32510">MNAPAGLDRQARLLRRATLASVVTASVLIAAKLVAWLLTGSVSLLASLVDSLMDVAASIINLMAVRYALEPPDAQHRFGHGKSEALAGLAQATFIAGSAVFLVFHAVDRLLHPVPLADLEVGIVVMVFAIVATAVLVAIQRHAIRHTGSTAIRADSLHYLTDLLTNVGIIAALVLAGLGWQGIDPVIAIVIAVYIFWSAWGIGREAFHVLMDRELPEAVRERVTALALGHPEVRGVHDLRTRQSGLVKIIQLHLELDAWLPLREAHAMAKQVEREILAAYPEADVTIHQDPREVDGSRSRS</sequence>
<dbReference type="InterPro" id="IPR050291">
    <property type="entry name" value="CDF_Transporter"/>
</dbReference>
<evidence type="ECO:0000259" key="16">
    <source>
        <dbReference type="Pfam" id="PF01545"/>
    </source>
</evidence>
<comment type="caution">
    <text evidence="18">The sequence shown here is derived from an EMBL/GenBank/DDBJ whole genome shotgun (WGS) entry which is preliminary data.</text>
</comment>
<dbReference type="GO" id="GO:0006882">
    <property type="term" value="P:intracellular zinc ion homeostasis"/>
    <property type="evidence" value="ECO:0007669"/>
    <property type="project" value="TreeGrafter"/>
</dbReference>
<evidence type="ECO:0000256" key="5">
    <source>
        <dbReference type="ARBA" id="ARBA00022496"/>
    </source>
</evidence>
<comment type="catalytic activity">
    <reaction evidence="12">
        <text>Cd(2+)(in) + H(+)(out) = Cd(2+)(out) + H(+)(in)</text>
        <dbReference type="Rhea" id="RHEA:28739"/>
        <dbReference type="ChEBI" id="CHEBI:15378"/>
        <dbReference type="ChEBI" id="CHEBI:48775"/>
    </reaction>
</comment>
<dbReference type="RefSeq" id="WP_147275281.1">
    <property type="nucleotide sequence ID" value="NZ_QPJY01000013.1"/>
</dbReference>
<keyword evidence="4" id="KW-1003">Cell membrane</keyword>
<evidence type="ECO:0000313" key="19">
    <source>
        <dbReference type="Proteomes" id="UP000252707"/>
    </source>
</evidence>
<evidence type="ECO:0000256" key="11">
    <source>
        <dbReference type="ARBA" id="ARBA00047695"/>
    </source>
</evidence>
<dbReference type="Proteomes" id="UP000252707">
    <property type="component" value="Unassembled WGS sequence"/>
</dbReference>
<keyword evidence="7" id="KW-0864">Zinc transport</keyword>
<evidence type="ECO:0000256" key="15">
    <source>
        <dbReference type="SAM" id="Phobius"/>
    </source>
</evidence>
<dbReference type="InterPro" id="IPR058533">
    <property type="entry name" value="Cation_efflux_TM"/>
</dbReference>
<keyword evidence="7" id="KW-0406">Ion transport</keyword>
<dbReference type="InterPro" id="IPR027470">
    <property type="entry name" value="Cation_efflux_CTD"/>
</dbReference>
<dbReference type="PANTHER" id="PTHR43840">
    <property type="entry name" value="MITOCHONDRIAL METAL TRANSPORTER 1-RELATED"/>
    <property type="match status" value="1"/>
</dbReference>
<dbReference type="InterPro" id="IPR027469">
    <property type="entry name" value="Cation_efflux_TMD_sf"/>
</dbReference>
<accession>A0A369BW54</accession>
<comment type="subunit">
    <text evidence="13">Homodimer. The subunits are held together in a parallel orientation through zinc binding at the interface of the cytoplasmic domains.</text>
</comment>
<keyword evidence="19" id="KW-1185">Reference proteome</keyword>
<evidence type="ECO:0000256" key="1">
    <source>
        <dbReference type="ARBA" id="ARBA00004651"/>
    </source>
</evidence>
<evidence type="ECO:0000256" key="2">
    <source>
        <dbReference type="ARBA" id="ARBA00010212"/>
    </source>
</evidence>
<dbReference type="Pfam" id="PF01545">
    <property type="entry name" value="Cation_efflux"/>
    <property type="match status" value="1"/>
</dbReference>
<feature type="transmembrane region" description="Helical" evidence="15">
    <location>
        <begin position="159"/>
        <end position="180"/>
    </location>
</feature>
<feature type="domain" description="Cation efflux protein cytoplasmic" evidence="17">
    <location>
        <begin position="215"/>
        <end position="291"/>
    </location>
</feature>
<evidence type="ECO:0000256" key="4">
    <source>
        <dbReference type="ARBA" id="ARBA00022475"/>
    </source>
</evidence>
<dbReference type="PANTHER" id="PTHR43840:SF41">
    <property type="entry name" value="CATION-EFFLUX PUMP FIEF"/>
    <property type="match status" value="1"/>
</dbReference>
<feature type="transmembrane region" description="Helical" evidence="15">
    <location>
        <begin position="186"/>
        <end position="203"/>
    </location>
</feature>
<dbReference type="Gene3D" id="3.30.70.1350">
    <property type="entry name" value="Cation efflux protein, cytoplasmic domain"/>
    <property type="match status" value="1"/>
</dbReference>
<feature type="transmembrane region" description="Helical" evidence="15">
    <location>
        <begin position="85"/>
        <end position="107"/>
    </location>
</feature>
<comment type="catalytic activity">
    <reaction evidence="11">
        <text>Zn(2+)(in) + H(+)(out) = Zn(2+)(out) + H(+)(in)</text>
        <dbReference type="Rhea" id="RHEA:28839"/>
        <dbReference type="ChEBI" id="CHEBI:15378"/>
        <dbReference type="ChEBI" id="CHEBI:29105"/>
    </reaction>
</comment>
<keyword evidence="6 15" id="KW-0812">Transmembrane</keyword>
<keyword evidence="5" id="KW-0408">Iron</keyword>
<comment type="subcellular location">
    <subcellularLocation>
        <location evidence="1">Cell membrane</location>
        <topology evidence="1">Multi-pass membrane protein</topology>
    </subcellularLocation>
</comment>
<dbReference type="GO" id="GO:0015093">
    <property type="term" value="F:ferrous iron transmembrane transporter activity"/>
    <property type="evidence" value="ECO:0007669"/>
    <property type="project" value="TreeGrafter"/>
</dbReference>
<evidence type="ECO:0000256" key="3">
    <source>
        <dbReference type="ARBA" id="ARBA00022448"/>
    </source>
</evidence>
<dbReference type="FunFam" id="1.20.1510.10:FF:000001">
    <property type="entry name" value="Ferrous-iron efflux pump FieF"/>
    <property type="match status" value="1"/>
</dbReference>
<dbReference type="FunFam" id="3.30.70.1350:FF:000002">
    <property type="entry name" value="Ferrous-iron efflux pump FieF"/>
    <property type="match status" value="1"/>
</dbReference>
<evidence type="ECO:0000256" key="8">
    <source>
        <dbReference type="ARBA" id="ARBA00022989"/>
    </source>
</evidence>
<dbReference type="GO" id="GO:0015086">
    <property type="term" value="F:cadmium ion transmembrane transporter activity"/>
    <property type="evidence" value="ECO:0007669"/>
    <property type="project" value="TreeGrafter"/>
</dbReference>
<dbReference type="SUPFAM" id="SSF161111">
    <property type="entry name" value="Cation efflux protein transmembrane domain-like"/>
    <property type="match status" value="1"/>
</dbReference>
<dbReference type="InterPro" id="IPR036837">
    <property type="entry name" value="Cation_efflux_CTD_sf"/>
</dbReference>
<dbReference type="Gene3D" id="1.20.1510.10">
    <property type="entry name" value="Cation efflux protein transmembrane domain"/>
    <property type="match status" value="1"/>
</dbReference>
<feature type="transmembrane region" description="Helical" evidence="15">
    <location>
        <begin position="44"/>
        <end position="64"/>
    </location>
</feature>
<dbReference type="OrthoDB" id="9806522at2"/>
<evidence type="ECO:0000256" key="12">
    <source>
        <dbReference type="ARBA" id="ARBA00050984"/>
    </source>
</evidence>
<feature type="domain" description="Cation efflux protein transmembrane" evidence="16">
    <location>
        <begin position="19"/>
        <end position="211"/>
    </location>
</feature>
<feature type="transmembrane region" description="Helical" evidence="15">
    <location>
        <begin position="119"/>
        <end position="139"/>
    </location>
</feature>
<dbReference type="Pfam" id="PF16916">
    <property type="entry name" value="ZT_dimer"/>
    <property type="match status" value="1"/>
</dbReference>
<dbReference type="NCBIfam" id="TIGR01297">
    <property type="entry name" value="CDF"/>
    <property type="match status" value="1"/>
</dbReference>
<dbReference type="GO" id="GO:0015341">
    <property type="term" value="F:zinc efflux antiporter activity"/>
    <property type="evidence" value="ECO:0007669"/>
    <property type="project" value="TreeGrafter"/>
</dbReference>
<evidence type="ECO:0000256" key="6">
    <source>
        <dbReference type="ARBA" id="ARBA00022692"/>
    </source>
</evidence>
<dbReference type="SUPFAM" id="SSF160240">
    <property type="entry name" value="Cation efflux protein cytoplasmic domain-like"/>
    <property type="match status" value="1"/>
</dbReference>
<evidence type="ECO:0000313" key="18">
    <source>
        <dbReference type="EMBL" id="RCX24958.1"/>
    </source>
</evidence>
<keyword evidence="3" id="KW-0813">Transport</keyword>
<evidence type="ECO:0000256" key="10">
    <source>
        <dbReference type="ARBA" id="ARBA00035584"/>
    </source>
</evidence>
<dbReference type="InterPro" id="IPR002524">
    <property type="entry name" value="Cation_efflux"/>
</dbReference>
<protein>
    <recommendedName>
        <fullName evidence="14">Cation-efflux pump FieF</fullName>
    </recommendedName>
</protein>
<keyword evidence="9 15" id="KW-0472">Membrane</keyword>
<evidence type="ECO:0000256" key="7">
    <source>
        <dbReference type="ARBA" id="ARBA00022906"/>
    </source>
</evidence>
<feature type="transmembrane region" description="Helical" evidence="15">
    <location>
        <begin position="17"/>
        <end position="38"/>
    </location>
</feature>
<organism evidence="18 19">
    <name type="scientific">Thioalbus denitrificans</name>
    <dbReference type="NCBI Taxonomy" id="547122"/>
    <lineage>
        <taxon>Bacteria</taxon>
        <taxon>Pseudomonadati</taxon>
        <taxon>Pseudomonadota</taxon>
        <taxon>Gammaproteobacteria</taxon>
        <taxon>Chromatiales</taxon>
        <taxon>Ectothiorhodospiraceae</taxon>
        <taxon>Thioalbus</taxon>
    </lineage>
</organism>
<keyword evidence="7" id="KW-0862">Zinc</keyword>
<proteinExistence type="inferred from homology"/>
<reference evidence="18 19" key="1">
    <citation type="submission" date="2018-07" db="EMBL/GenBank/DDBJ databases">
        <title>Genomic Encyclopedia of Type Strains, Phase IV (KMG-IV): sequencing the most valuable type-strain genomes for metagenomic binning, comparative biology and taxonomic classification.</title>
        <authorList>
            <person name="Goeker M."/>
        </authorList>
    </citation>
    <scope>NUCLEOTIDE SEQUENCE [LARGE SCALE GENOMIC DNA]</scope>
    <source>
        <strain evidence="18 19">DSM 26407</strain>
    </source>
</reference>
<comment type="similarity">
    <text evidence="2">Belongs to the cation diffusion facilitator (CDF) transporter (TC 2.A.4) family. FieF subfamily.</text>
</comment>
<evidence type="ECO:0000256" key="13">
    <source>
        <dbReference type="ARBA" id="ARBA00062926"/>
    </source>
</evidence>